<dbReference type="AlphaFoldDB" id="A0A1F5KIM6"/>
<dbReference type="GO" id="GO:0015627">
    <property type="term" value="C:type II protein secretion system complex"/>
    <property type="evidence" value="ECO:0007669"/>
    <property type="project" value="TreeGrafter"/>
</dbReference>
<dbReference type="PANTHER" id="PTHR21180:SF32">
    <property type="entry name" value="ENDONUCLEASE_EXONUCLEASE_PHOSPHATASE FAMILY DOMAIN-CONTAINING PROTEIN 1"/>
    <property type="match status" value="1"/>
</dbReference>
<accession>A0A1F5KIM6</accession>
<dbReference type="GO" id="GO:0015628">
    <property type="term" value="P:protein secretion by the type II secretion system"/>
    <property type="evidence" value="ECO:0007669"/>
    <property type="project" value="TreeGrafter"/>
</dbReference>
<protein>
    <recommendedName>
        <fullName evidence="1">Soluble ligand binding domain-containing protein</fullName>
    </recommendedName>
</protein>
<dbReference type="EMBL" id="MFDD01000006">
    <property type="protein sequence ID" value="OGE40738.1"/>
    <property type="molecule type" value="Genomic_DNA"/>
</dbReference>
<dbReference type="Proteomes" id="UP000177328">
    <property type="component" value="Unassembled WGS sequence"/>
</dbReference>
<organism evidence="2 3">
    <name type="scientific">Candidatus Daviesbacteria bacterium RIFCSPHIGHO2_02_FULL_43_12</name>
    <dbReference type="NCBI Taxonomy" id="1797776"/>
    <lineage>
        <taxon>Bacteria</taxon>
        <taxon>Candidatus Daviesiibacteriota</taxon>
    </lineage>
</organism>
<gene>
    <name evidence="2" type="ORF">A3D25_05705</name>
</gene>
<dbReference type="InterPro" id="IPR019554">
    <property type="entry name" value="Soluble_ligand-bd"/>
</dbReference>
<feature type="domain" description="Soluble ligand binding" evidence="1">
    <location>
        <begin position="61"/>
        <end position="97"/>
    </location>
</feature>
<reference evidence="2 3" key="1">
    <citation type="journal article" date="2016" name="Nat. Commun.">
        <title>Thousands of microbial genomes shed light on interconnected biogeochemical processes in an aquifer system.</title>
        <authorList>
            <person name="Anantharaman K."/>
            <person name="Brown C.T."/>
            <person name="Hug L.A."/>
            <person name="Sharon I."/>
            <person name="Castelle C.J."/>
            <person name="Probst A.J."/>
            <person name="Thomas B.C."/>
            <person name="Singh A."/>
            <person name="Wilkins M.J."/>
            <person name="Karaoz U."/>
            <person name="Brodie E.L."/>
            <person name="Williams K.H."/>
            <person name="Hubbard S.S."/>
            <person name="Banfield J.F."/>
        </authorList>
    </citation>
    <scope>NUCLEOTIDE SEQUENCE [LARGE SCALE GENOMIC DNA]</scope>
</reference>
<dbReference type="Gene3D" id="1.10.150.320">
    <property type="entry name" value="Photosystem II 12 kDa extrinsic protein"/>
    <property type="match status" value="1"/>
</dbReference>
<name>A0A1F5KIM6_9BACT</name>
<dbReference type="Gene3D" id="3.10.560.10">
    <property type="entry name" value="Outer membrane lipoprotein wza domain like"/>
    <property type="match status" value="1"/>
</dbReference>
<dbReference type="InterPro" id="IPR051675">
    <property type="entry name" value="Endo/Exo/Phosphatase_dom_1"/>
</dbReference>
<dbReference type="Pfam" id="PF12836">
    <property type="entry name" value="HHH_3"/>
    <property type="match status" value="1"/>
</dbReference>
<dbReference type="SUPFAM" id="SSF81585">
    <property type="entry name" value="PsbU/PolX domain-like"/>
    <property type="match status" value="1"/>
</dbReference>
<evidence type="ECO:0000313" key="3">
    <source>
        <dbReference type="Proteomes" id="UP000177328"/>
    </source>
</evidence>
<comment type="caution">
    <text evidence="2">The sequence shown here is derived from an EMBL/GenBank/DDBJ whole genome shotgun (WGS) entry which is preliminary data.</text>
</comment>
<evidence type="ECO:0000313" key="2">
    <source>
        <dbReference type="EMBL" id="OGE40738.1"/>
    </source>
</evidence>
<dbReference type="PANTHER" id="PTHR21180">
    <property type="entry name" value="ENDONUCLEASE/EXONUCLEASE/PHOSPHATASE FAMILY DOMAIN-CONTAINING PROTEIN 1"/>
    <property type="match status" value="1"/>
</dbReference>
<proteinExistence type="predicted"/>
<evidence type="ECO:0000259" key="1">
    <source>
        <dbReference type="Pfam" id="PF10531"/>
    </source>
</evidence>
<dbReference type="Pfam" id="PF10531">
    <property type="entry name" value="SLBB"/>
    <property type="match status" value="1"/>
</dbReference>
<sequence>MDRIKDILSNPKTSLALCLLGGVLIIGGLVTNGFAKPKLPTTLKAADFPAKSIDSSVSEFKVDVSGAVANPGVYSLPNDSRVEDAIKAAGGFSLDANGEFVAKSLNLSAKLIDGSKIYIPKKGETGGVLSATVGLSNQSSANSVNSLVGINSGTESELDSLPGVGPVTAKKIVSSRPYTSLDELVSKKVVSASVFAKIQGQIDLH</sequence>